<dbReference type="EMBL" id="MU128954">
    <property type="protein sequence ID" value="KAF9515026.1"/>
    <property type="molecule type" value="Genomic_DNA"/>
</dbReference>
<name>A0A9P6B2B2_9AGAM</name>
<keyword evidence="2" id="KW-1185">Reference proteome</keyword>
<sequence>MCECGHGYVRYQEPIQLPDAAERYSARGFTGTAGGGDGGLAGAATSGGAAGLADSAAGGSTGRIIGDGRCLR</sequence>
<dbReference type="AlphaFoldDB" id="A0A9P6B2B2"/>
<reference evidence="1" key="1">
    <citation type="journal article" date="2020" name="Nat. Commun.">
        <title>Large-scale genome sequencing of mycorrhizal fungi provides insights into the early evolution of symbiotic traits.</title>
        <authorList>
            <person name="Miyauchi S."/>
            <person name="Kiss E."/>
            <person name="Kuo A."/>
            <person name="Drula E."/>
            <person name="Kohler A."/>
            <person name="Sanchez-Garcia M."/>
            <person name="Morin E."/>
            <person name="Andreopoulos B."/>
            <person name="Barry K.W."/>
            <person name="Bonito G."/>
            <person name="Buee M."/>
            <person name="Carver A."/>
            <person name="Chen C."/>
            <person name="Cichocki N."/>
            <person name="Clum A."/>
            <person name="Culley D."/>
            <person name="Crous P.W."/>
            <person name="Fauchery L."/>
            <person name="Girlanda M."/>
            <person name="Hayes R.D."/>
            <person name="Keri Z."/>
            <person name="LaButti K."/>
            <person name="Lipzen A."/>
            <person name="Lombard V."/>
            <person name="Magnuson J."/>
            <person name="Maillard F."/>
            <person name="Murat C."/>
            <person name="Nolan M."/>
            <person name="Ohm R.A."/>
            <person name="Pangilinan J."/>
            <person name="Pereira M.F."/>
            <person name="Perotto S."/>
            <person name="Peter M."/>
            <person name="Pfister S."/>
            <person name="Riley R."/>
            <person name="Sitrit Y."/>
            <person name="Stielow J.B."/>
            <person name="Szollosi G."/>
            <person name="Zifcakova L."/>
            <person name="Stursova M."/>
            <person name="Spatafora J.W."/>
            <person name="Tedersoo L."/>
            <person name="Vaario L.M."/>
            <person name="Yamada A."/>
            <person name="Yan M."/>
            <person name="Wang P."/>
            <person name="Xu J."/>
            <person name="Bruns T."/>
            <person name="Baldrian P."/>
            <person name="Vilgalys R."/>
            <person name="Dunand C."/>
            <person name="Henrissat B."/>
            <person name="Grigoriev I.V."/>
            <person name="Hibbett D."/>
            <person name="Nagy L.G."/>
            <person name="Martin F.M."/>
        </authorList>
    </citation>
    <scope>NUCLEOTIDE SEQUENCE</scope>
    <source>
        <strain evidence="1">UP504</strain>
    </source>
</reference>
<organism evidence="1 2">
    <name type="scientific">Hydnum rufescens UP504</name>
    <dbReference type="NCBI Taxonomy" id="1448309"/>
    <lineage>
        <taxon>Eukaryota</taxon>
        <taxon>Fungi</taxon>
        <taxon>Dikarya</taxon>
        <taxon>Basidiomycota</taxon>
        <taxon>Agaricomycotina</taxon>
        <taxon>Agaricomycetes</taxon>
        <taxon>Cantharellales</taxon>
        <taxon>Hydnaceae</taxon>
        <taxon>Hydnum</taxon>
    </lineage>
</organism>
<dbReference type="Proteomes" id="UP000886523">
    <property type="component" value="Unassembled WGS sequence"/>
</dbReference>
<comment type="caution">
    <text evidence="1">The sequence shown here is derived from an EMBL/GenBank/DDBJ whole genome shotgun (WGS) entry which is preliminary data.</text>
</comment>
<protein>
    <submittedName>
        <fullName evidence="1">Uncharacterized protein</fullName>
    </submittedName>
</protein>
<gene>
    <name evidence="1" type="ORF">BS47DRAFT_1342429</name>
</gene>
<evidence type="ECO:0000313" key="2">
    <source>
        <dbReference type="Proteomes" id="UP000886523"/>
    </source>
</evidence>
<accession>A0A9P6B2B2</accession>
<evidence type="ECO:0000313" key="1">
    <source>
        <dbReference type="EMBL" id="KAF9515026.1"/>
    </source>
</evidence>
<proteinExistence type="predicted"/>